<name>A0ABW2U8G0_9BACT</name>
<feature type="chain" id="PRO_5046439828" evidence="1">
    <location>
        <begin position="20"/>
        <end position="130"/>
    </location>
</feature>
<dbReference type="EMBL" id="JBHTEK010000001">
    <property type="protein sequence ID" value="MFC7668613.1"/>
    <property type="molecule type" value="Genomic_DNA"/>
</dbReference>
<keyword evidence="1" id="KW-0732">Signal</keyword>
<sequence>MKKYLLLGILLSGALPALSQGRDTAFAVHKLFRQKRGSAKGMEAVKDSAASKALYAQRVGRPLTAQEVRQDVLAGAAFSIAGISKASFYSAENEAAIIRRYHDGWSIPPVVRRKLKRRHFHRTTRDVLNP</sequence>
<gene>
    <name evidence="2" type="ORF">ACFQT0_15475</name>
</gene>
<dbReference type="Proteomes" id="UP001596513">
    <property type="component" value="Unassembled WGS sequence"/>
</dbReference>
<protein>
    <submittedName>
        <fullName evidence="2">Uncharacterized protein</fullName>
    </submittedName>
</protein>
<evidence type="ECO:0000313" key="3">
    <source>
        <dbReference type="Proteomes" id="UP001596513"/>
    </source>
</evidence>
<keyword evidence="3" id="KW-1185">Reference proteome</keyword>
<evidence type="ECO:0000313" key="2">
    <source>
        <dbReference type="EMBL" id="MFC7668613.1"/>
    </source>
</evidence>
<evidence type="ECO:0000256" key="1">
    <source>
        <dbReference type="SAM" id="SignalP"/>
    </source>
</evidence>
<dbReference type="RefSeq" id="WP_380204065.1">
    <property type="nucleotide sequence ID" value="NZ_JBHTEK010000001.1"/>
</dbReference>
<proteinExistence type="predicted"/>
<organism evidence="2 3">
    <name type="scientific">Hymenobacter humi</name>
    <dbReference type="NCBI Taxonomy" id="1411620"/>
    <lineage>
        <taxon>Bacteria</taxon>
        <taxon>Pseudomonadati</taxon>
        <taxon>Bacteroidota</taxon>
        <taxon>Cytophagia</taxon>
        <taxon>Cytophagales</taxon>
        <taxon>Hymenobacteraceae</taxon>
        <taxon>Hymenobacter</taxon>
    </lineage>
</organism>
<feature type="signal peptide" evidence="1">
    <location>
        <begin position="1"/>
        <end position="19"/>
    </location>
</feature>
<comment type="caution">
    <text evidence="2">The sequence shown here is derived from an EMBL/GenBank/DDBJ whole genome shotgun (WGS) entry which is preliminary data.</text>
</comment>
<reference evidence="3" key="1">
    <citation type="journal article" date="2019" name="Int. J. Syst. Evol. Microbiol.">
        <title>The Global Catalogue of Microorganisms (GCM) 10K type strain sequencing project: providing services to taxonomists for standard genome sequencing and annotation.</title>
        <authorList>
            <consortium name="The Broad Institute Genomics Platform"/>
            <consortium name="The Broad Institute Genome Sequencing Center for Infectious Disease"/>
            <person name="Wu L."/>
            <person name="Ma J."/>
        </authorList>
    </citation>
    <scope>NUCLEOTIDE SEQUENCE [LARGE SCALE GENOMIC DNA]</scope>
    <source>
        <strain evidence="3">JCM 19635</strain>
    </source>
</reference>
<accession>A0ABW2U8G0</accession>